<dbReference type="PANTHER" id="PTHR43808">
    <property type="entry name" value="ACETYLORNITHINE DEACETYLASE"/>
    <property type="match status" value="1"/>
</dbReference>
<dbReference type="PANTHER" id="PTHR43808:SF17">
    <property type="entry name" value="PEPTIDASE M20"/>
    <property type="match status" value="1"/>
</dbReference>
<dbReference type="SUPFAM" id="SSF53187">
    <property type="entry name" value="Zn-dependent exopeptidases"/>
    <property type="match status" value="1"/>
</dbReference>
<dbReference type="InterPro" id="IPR050072">
    <property type="entry name" value="Peptidase_M20A"/>
</dbReference>
<sequence length="389" mass="42560">MNAETKARIQAYARSCREEQKELLCTLGQIPSPTGEEDRRAVFCRDWLLAQGARQVTIDEAENVICPIGDDGAGDLVVFAAHTDIVFPDKDPLPMEEREGRLYAPGIGDDTANLVNLLLAARYLIQHHIPLTCGLLIVANSCEEGLGNLKGTKALFARYGTRIRAFYSFDLYLPLCCHTAVGSYRYRVTCKTRGGHSYGDFGRPSAVRILCGLVDELYRIDPPTRARTTYNVGRMEGGTTVNSIPQEASILYEFRSTAQDCLEEMEQKFRTALSHWQDRGGTLEVELLGIRPGNGPVDPAALEALTARSTEVIRTFTGREPEYTPTSTDGNIPLSLGIPANTVGTVTGGLEHTRQEWIDLACLPTGLKVALGLMLGYAASDTPDSPEMT</sequence>
<keyword evidence="5" id="KW-1185">Reference proteome</keyword>
<dbReference type="RefSeq" id="WP_193501081.1">
    <property type="nucleotide sequence ID" value="NZ_JADCKC010000002.1"/>
</dbReference>
<dbReference type="Pfam" id="PF01546">
    <property type="entry name" value="Peptidase_M20"/>
    <property type="match status" value="1"/>
</dbReference>
<comment type="caution">
    <text evidence="4">The sequence shown here is derived from an EMBL/GenBank/DDBJ whole genome shotgun (WGS) entry which is preliminary data.</text>
</comment>
<dbReference type="Proteomes" id="UP000768567">
    <property type="component" value="Unassembled WGS sequence"/>
</dbReference>
<dbReference type="EMBL" id="JADCKC010000002">
    <property type="protein sequence ID" value="MBE5037615.1"/>
    <property type="molecule type" value="Genomic_DNA"/>
</dbReference>
<dbReference type="Gene3D" id="3.30.70.360">
    <property type="match status" value="1"/>
</dbReference>
<evidence type="ECO:0000256" key="2">
    <source>
        <dbReference type="ARBA" id="ARBA00022801"/>
    </source>
</evidence>
<evidence type="ECO:0000313" key="4">
    <source>
        <dbReference type="EMBL" id="MBE5037615.1"/>
    </source>
</evidence>
<gene>
    <name evidence="4" type="ORF">INF35_07440</name>
</gene>
<name>A0ABR9R497_9FIRM</name>
<organism evidence="4 5">
    <name type="scientific">Gemmiger gallinarum</name>
    <dbReference type="NCBI Taxonomy" id="2779354"/>
    <lineage>
        <taxon>Bacteria</taxon>
        <taxon>Bacillati</taxon>
        <taxon>Bacillota</taxon>
        <taxon>Clostridia</taxon>
        <taxon>Eubacteriales</taxon>
        <taxon>Gemmiger</taxon>
    </lineage>
</organism>
<protein>
    <submittedName>
        <fullName evidence="4">M20/M25/M40 family metallo-hydrolase</fullName>
    </submittedName>
</protein>
<keyword evidence="1" id="KW-0479">Metal-binding</keyword>
<evidence type="ECO:0000259" key="3">
    <source>
        <dbReference type="Pfam" id="PF07687"/>
    </source>
</evidence>
<keyword evidence="2" id="KW-0378">Hydrolase</keyword>
<dbReference type="InterPro" id="IPR011650">
    <property type="entry name" value="Peptidase_M20_dimer"/>
</dbReference>
<reference evidence="4 5" key="1">
    <citation type="submission" date="2020-10" db="EMBL/GenBank/DDBJ databases">
        <title>ChiBAC.</title>
        <authorList>
            <person name="Zenner C."/>
            <person name="Hitch T.C.A."/>
            <person name="Clavel T."/>
        </authorList>
    </citation>
    <scope>NUCLEOTIDE SEQUENCE [LARGE SCALE GENOMIC DNA]</scope>
    <source>
        <strain evidence="4 5">DSM 109015</strain>
    </source>
</reference>
<accession>A0ABR9R497</accession>
<dbReference type="InterPro" id="IPR036264">
    <property type="entry name" value="Bact_exopeptidase_dim_dom"/>
</dbReference>
<evidence type="ECO:0000256" key="1">
    <source>
        <dbReference type="ARBA" id="ARBA00022723"/>
    </source>
</evidence>
<dbReference type="InterPro" id="IPR002933">
    <property type="entry name" value="Peptidase_M20"/>
</dbReference>
<evidence type="ECO:0000313" key="5">
    <source>
        <dbReference type="Proteomes" id="UP000768567"/>
    </source>
</evidence>
<dbReference type="Gene3D" id="3.40.630.10">
    <property type="entry name" value="Zn peptidases"/>
    <property type="match status" value="1"/>
</dbReference>
<dbReference type="SUPFAM" id="SSF55031">
    <property type="entry name" value="Bacterial exopeptidase dimerisation domain"/>
    <property type="match status" value="1"/>
</dbReference>
<proteinExistence type="predicted"/>
<feature type="domain" description="Peptidase M20 dimerisation" evidence="3">
    <location>
        <begin position="182"/>
        <end position="274"/>
    </location>
</feature>
<dbReference type="Pfam" id="PF07687">
    <property type="entry name" value="M20_dimer"/>
    <property type="match status" value="1"/>
</dbReference>